<reference evidence="1" key="1">
    <citation type="submission" date="2025-08" db="UniProtKB">
        <authorList>
            <consortium name="Ensembl"/>
        </authorList>
    </citation>
    <scope>IDENTIFICATION</scope>
</reference>
<dbReference type="Ensembl" id="ENSSSCT00050071556.1">
    <property type="protein sequence ID" value="ENSSSCP00050030772.1"/>
    <property type="gene ID" value="ENSSSCG00050052538.1"/>
</dbReference>
<protein>
    <recommendedName>
        <fullName evidence="3">DUF1725 domain-containing protein</fullName>
    </recommendedName>
</protein>
<accession>A0A8D1N3G2</accession>
<evidence type="ECO:0008006" key="3">
    <source>
        <dbReference type="Google" id="ProtNLM"/>
    </source>
</evidence>
<sequence length="132" mass="15608">MYSDVHCSTIYNSQDTKQAKCPSTEEWIKKMWYIYTMEYYSAIKKNEIPAFLATWMDLETIMLREVSHTMRHQHHMLSTYRWNLKKGQTELLCRTDGDSQTLKNLWSPEETVCGVGGYAWAVGWEPCEIRLL</sequence>
<evidence type="ECO:0000313" key="2">
    <source>
        <dbReference type="Proteomes" id="UP000694571"/>
    </source>
</evidence>
<organism evidence="1 2">
    <name type="scientific">Sus scrofa</name>
    <name type="common">Pig</name>
    <dbReference type="NCBI Taxonomy" id="9823"/>
    <lineage>
        <taxon>Eukaryota</taxon>
        <taxon>Metazoa</taxon>
        <taxon>Chordata</taxon>
        <taxon>Craniata</taxon>
        <taxon>Vertebrata</taxon>
        <taxon>Euteleostomi</taxon>
        <taxon>Mammalia</taxon>
        <taxon>Eutheria</taxon>
        <taxon>Laurasiatheria</taxon>
        <taxon>Artiodactyla</taxon>
        <taxon>Suina</taxon>
        <taxon>Suidae</taxon>
        <taxon>Sus</taxon>
    </lineage>
</organism>
<name>A0A8D1N3G2_PIG</name>
<dbReference type="AlphaFoldDB" id="A0A8D1N3G2"/>
<evidence type="ECO:0000313" key="1">
    <source>
        <dbReference type="Ensembl" id="ENSSSCP00050030772.1"/>
    </source>
</evidence>
<dbReference type="Proteomes" id="UP000694571">
    <property type="component" value="Unplaced"/>
</dbReference>
<proteinExistence type="predicted"/>